<sequence length="198" mass="22666">MLEYLRRWADPQALSQVVGALIGAAIAISLWFAERRRVEEEKKNEELSRARRFRAVLKSGLGRMKNEVESFVLQCRATSIGVETKIVAPGEEHLDCSREVIEMLERFPINIPSSFKISEDHVFWLDHNMLDVVSELKGILQEMFIERRRLKEIANKYDFSHLTESLGAVRDLASKAIGPIEKLQEMLGESEGRLNRGV</sequence>
<dbReference type="Proteomes" id="UP001597314">
    <property type="component" value="Unassembled WGS sequence"/>
</dbReference>
<comment type="caution">
    <text evidence="2">The sequence shown here is derived from an EMBL/GenBank/DDBJ whole genome shotgun (WGS) entry which is preliminary data.</text>
</comment>
<keyword evidence="1" id="KW-0812">Transmembrane</keyword>
<reference evidence="3" key="1">
    <citation type="journal article" date="2019" name="Int. J. Syst. Evol. Microbiol.">
        <title>The Global Catalogue of Microorganisms (GCM) 10K type strain sequencing project: providing services to taxonomists for standard genome sequencing and annotation.</title>
        <authorList>
            <consortium name="The Broad Institute Genomics Platform"/>
            <consortium name="The Broad Institute Genome Sequencing Center for Infectious Disease"/>
            <person name="Wu L."/>
            <person name="Ma J."/>
        </authorList>
    </citation>
    <scope>NUCLEOTIDE SEQUENCE [LARGE SCALE GENOMIC DNA]</scope>
    <source>
        <strain evidence="3">CGMCC 1.6774</strain>
    </source>
</reference>
<feature type="transmembrane region" description="Helical" evidence="1">
    <location>
        <begin position="13"/>
        <end position="33"/>
    </location>
</feature>
<evidence type="ECO:0000313" key="2">
    <source>
        <dbReference type="EMBL" id="MFD2184227.1"/>
    </source>
</evidence>
<evidence type="ECO:0000256" key="1">
    <source>
        <dbReference type="SAM" id="Phobius"/>
    </source>
</evidence>
<dbReference type="RefSeq" id="WP_378479373.1">
    <property type="nucleotide sequence ID" value="NZ_JBHUIW010000025.1"/>
</dbReference>
<proteinExistence type="predicted"/>
<organism evidence="2 3">
    <name type="scientific">Rhodoplanes azumiensis</name>
    <dbReference type="NCBI Taxonomy" id="1897628"/>
    <lineage>
        <taxon>Bacteria</taxon>
        <taxon>Pseudomonadati</taxon>
        <taxon>Pseudomonadota</taxon>
        <taxon>Alphaproteobacteria</taxon>
        <taxon>Hyphomicrobiales</taxon>
        <taxon>Nitrobacteraceae</taxon>
        <taxon>Rhodoplanes</taxon>
    </lineage>
</organism>
<protein>
    <submittedName>
        <fullName evidence="2">Uncharacterized protein</fullName>
    </submittedName>
</protein>
<accession>A0ABW5AP56</accession>
<gene>
    <name evidence="2" type="ORF">ACFSOX_18895</name>
</gene>
<evidence type="ECO:0000313" key="3">
    <source>
        <dbReference type="Proteomes" id="UP001597314"/>
    </source>
</evidence>
<keyword evidence="1" id="KW-0472">Membrane</keyword>
<dbReference type="EMBL" id="JBHUIW010000025">
    <property type="protein sequence ID" value="MFD2184227.1"/>
    <property type="molecule type" value="Genomic_DNA"/>
</dbReference>
<name>A0ABW5AP56_9BRAD</name>
<keyword evidence="3" id="KW-1185">Reference proteome</keyword>
<keyword evidence="1" id="KW-1133">Transmembrane helix</keyword>